<gene>
    <name evidence="1" type="ORF">AAJ76_3800011114</name>
</gene>
<evidence type="ECO:0000313" key="1">
    <source>
        <dbReference type="EMBL" id="KKO74933.1"/>
    </source>
</evidence>
<reference evidence="1 2" key="1">
    <citation type="journal article" date="2015" name="Environ. Microbiol.">
        <title>Genome analyses suggest the presence of polyploidy and recent human-driven expansions in eight global populations of the honeybee pathogen Nosema ceranae.</title>
        <authorList>
            <person name="Pelin A."/>
            <person name="Selman M."/>
            <person name="Aris-Brosou S."/>
            <person name="Farinelli L."/>
            <person name="Corradi N."/>
        </authorList>
    </citation>
    <scope>NUCLEOTIDE SEQUENCE [LARGE SCALE GENOMIC DNA]</scope>
    <source>
        <strain evidence="1 2">PA08 1199</strain>
    </source>
</reference>
<dbReference type="EMBL" id="JPQZ01000038">
    <property type="protein sequence ID" value="KKO74933.1"/>
    <property type="molecule type" value="Genomic_DNA"/>
</dbReference>
<comment type="caution">
    <text evidence="1">The sequence shown here is derived from an EMBL/GenBank/DDBJ whole genome shotgun (WGS) entry which is preliminary data.</text>
</comment>
<organism evidence="1 2">
    <name type="scientific">Vairimorpha ceranae</name>
    <dbReference type="NCBI Taxonomy" id="40302"/>
    <lineage>
        <taxon>Eukaryota</taxon>
        <taxon>Fungi</taxon>
        <taxon>Fungi incertae sedis</taxon>
        <taxon>Microsporidia</taxon>
        <taxon>Nosematidae</taxon>
        <taxon>Vairimorpha</taxon>
    </lineage>
</organism>
<protein>
    <submittedName>
        <fullName evidence="1">Uncharacterized protein</fullName>
    </submittedName>
</protein>
<dbReference type="OrthoDB" id="6379547at2759"/>
<sequence>MVAATYIDEHAYGYSSKSCRSKASLKNRSKMTSLNIEFVNILRGMYC</sequence>
<evidence type="ECO:0000313" key="2">
    <source>
        <dbReference type="Proteomes" id="UP000034350"/>
    </source>
</evidence>
<dbReference type="GeneID" id="36320327"/>
<dbReference type="RefSeq" id="XP_024330675.1">
    <property type="nucleotide sequence ID" value="XM_024475386.1"/>
</dbReference>
<accession>A0A0F9WPR0</accession>
<keyword evidence="2" id="KW-1185">Reference proteome</keyword>
<name>A0A0F9WPR0_9MICR</name>
<dbReference type="VEuPathDB" id="MicrosporidiaDB:AAJ76_3800011114"/>
<dbReference type="AlphaFoldDB" id="A0A0F9WPR0"/>
<dbReference type="Proteomes" id="UP000034350">
    <property type="component" value="Unassembled WGS sequence"/>
</dbReference>
<proteinExistence type="predicted"/>